<protein>
    <submittedName>
        <fullName evidence="1">Uncharacterized protein</fullName>
    </submittedName>
</protein>
<gene>
    <name evidence="1" type="ORF">FB45DRAFT_867772</name>
</gene>
<sequence>MIHDNLQDGESLCKPVKYNPKKAAAQRHPPTTHLYASPTFLRDSASAQQLAQIQTPTMSCKTTRASGLAHTATTDKQAAVVTSEAVTIAQLRERRRALGERECRREITKGERTAGNKPALIRRTRVEPRDGGKEFSGDCGLQAIDEQKTRQCSAEGVIFGTVVEQ</sequence>
<evidence type="ECO:0000313" key="2">
    <source>
        <dbReference type="Proteomes" id="UP001221142"/>
    </source>
</evidence>
<dbReference type="EMBL" id="JARKIF010000010">
    <property type="protein sequence ID" value="KAJ7628796.1"/>
    <property type="molecule type" value="Genomic_DNA"/>
</dbReference>
<organism evidence="1 2">
    <name type="scientific">Roridomyces roridus</name>
    <dbReference type="NCBI Taxonomy" id="1738132"/>
    <lineage>
        <taxon>Eukaryota</taxon>
        <taxon>Fungi</taxon>
        <taxon>Dikarya</taxon>
        <taxon>Basidiomycota</taxon>
        <taxon>Agaricomycotina</taxon>
        <taxon>Agaricomycetes</taxon>
        <taxon>Agaricomycetidae</taxon>
        <taxon>Agaricales</taxon>
        <taxon>Marasmiineae</taxon>
        <taxon>Mycenaceae</taxon>
        <taxon>Roridomyces</taxon>
    </lineage>
</organism>
<dbReference type="AlphaFoldDB" id="A0AAD7BRY0"/>
<reference evidence="1" key="1">
    <citation type="submission" date="2023-03" db="EMBL/GenBank/DDBJ databases">
        <title>Massive genome expansion in bonnet fungi (Mycena s.s.) driven by repeated elements and novel gene families across ecological guilds.</title>
        <authorList>
            <consortium name="Lawrence Berkeley National Laboratory"/>
            <person name="Harder C.B."/>
            <person name="Miyauchi S."/>
            <person name="Viragh M."/>
            <person name="Kuo A."/>
            <person name="Thoen E."/>
            <person name="Andreopoulos B."/>
            <person name="Lu D."/>
            <person name="Skrede I."/>
            <person name="Drula E."/>
            <person name="Henrissat B."/>
            <person name="Morin E."/>
            <person name="Kohler A."/>
            <person name="Barry K."/>
            <person name="LaButti K."/>
            <person name="Morin E."/>
            <person name="Salamov A."/>
            <person name="Lipzen A."/>
            <person name="Mereny Z."/>
            <person name="Hegedus B."/>
            <person name="Baldrian P."/>
            <person name="Stursova M."/>
            <person name="Weitz H."/>
            <person name="Taylor A."/>
            <person name="Grigoriev I.V."/>
            <person name="Nagy L.G."/>
            <person name="Martin F."/>
            <person name="Kauserud H."/>
        </authorList>
    </citation>
    <scope>NUCLEOTIDE SEQUENCE</scope>
    <source>
        <strain evidence="1">9284</strain>
    </source>
</reference>
<proteinExistence type="predicted"/>
<accession>A0AAD7BRY0</accession>
<dbReference type="Proteomes" id="UP001221142">
    <property type="component" value="Unassembled WGS sequence"/>
</dbReference>
<keyword evidence="2" id="KW-1185">Reference proteome</keyword>
<name>A0AAD7BRY0_9AGAR</name>
<comment type="caution">
    <text evidence="1">The sequence shown here is derived from an EMBL/GenBank/DDBJ whole genome shotgun (WGS) entry which is preliminary data.</text>
</comment>
<evidence type="ECO:0000313" key="1">
    <source>
        <dbReference type="EMBL" id="KAJ7628796.1"/>
    </source>
</evidence>